<dbReference type="EMBL" id="BARV01031961">
    <property type="protein sequence ID" value="GAI43516.1"/>
    <property type="molecule type" value="Genomic_DNA"/>
</dbReference>
<reference evidence="1" key="1">
    <citation type="journal article" date="2014" name="Front. Microbiol.">
        <title>High frequency of phylogenetically diverse reductive dehalogenase-homologous genes in deep subseafloor sedimentary metagenomes.</title>
        <authorList>
            <person name="Kawai M."/>
            <person name="Futagami T."/>
            <person name="Toyoda A."/>
            <person name="Takaki Y."/>
            <person name="Nishi S."/>
            <person name="Hori S."/>
            <person name="Arai W."/>
            <person name="Tsubouchi T."/>
            <person name="Morono Y."/>
            <person name="Uchiyama I."/>
            <person name="Ito T."/>
            <person name="Fujiyama A."/>
            <person name="Inagaki F."/>
            <person name="Takami H."/>
        </authorList>
    </citation>
    <scope>NUCLEOTIDE SEQUENCE</scope>
    <source>
        <strain evidence="1">Expedition CK06-06</strain>
    </source>
</reference>
<organism evidence="1">
    <name type="scientific">marine sediment metagenome</name>
    <dbReference type="NCBI Taxonomy" id="412755"/>
    <lineage>
        <taxon>unclassified sequences</taxon>
        <taxon>metagenomes</taxon>
        <taxon>ecological metagenomes</taxon>
    </lineage>
</organism>
<accession>X1PLY3</accession>
<proteinExistence type="predicted"/>
<feature type="non-terminal residue" evidence="1">
    <location>
        <position position="86"/>
    </location>
</feature>
<name>X1PLY3_9ZZZZ</name>
<dbReference type="AlphaFoldDB" id="X1PLY3"/>
<sequence>MEVDMRQIDITDYTVSLPNPKAGEERLDKSIEPAVVDVPYRFKESMIELLFARDNQLNGMEILERDKLAHKIYDCSDGTILLEDAE</sequence>
<evidence type="ECO:0000313" key="1">
    <source>
        <dbReference type="EMBL" id="GAI43516.1"/>
    </source>
</evidence>
<gene>
    <name evidence="1" type="ORF">S06H3_50472</name>
</gene>
<protein>
    <submittedName>
        <fullName evidence="1">Uncharacterized protein</fullName>
    </submittedName>
</protein>
<comment type="caution">
    <text evidence="1">The sequence shown here is derived from an EMBL/GenBank/DDBJ whole genome shotgun (WGS) entry which is preliminary data.</text>
</comment>